<sequence>MANLTTTPTPAPTITTADAAALIGVNLDQVQALIRRRKLPAINVSSGTRPVYRLKHSDVLDFIERRSTTIEVGDE</sequence>
<dbReference type="GO" id="GO:0003677">
    <property type="term" value="F:DNA binding"/>
    <property type="evidence" value="ECO:0007669"/>
    <property type="project" value="InterPro"/>
</dbReference>
<dbReference type="RefSeq" id="WP_350243779.1">
    <property type="nucleotide sequence ID" value="NZ_CP158299.1"/>
</dbReference>
<feature type="domain" description="Helix-turn-helix" evidence="1">
    <location>
        <begin position="15"/>
        <end position="67"/>
    </location>
</feature>
<dbReference type="EMBL" id="CP158299">
    <property type="protein sequence ID" value="XBV85738.1"/>
    <property type="molecule type" value="Genomic_DNA"/>
</dbReference>
<reference evidence="2" key="1">
    <citation type="submission" date="2024-06" db="EMBL/GenBank/DDBJ databases">
        <title>Draft Genome Sequence of Deinococcus sonorensis Type Strain KR-87, a Biofilm Producing Representative of the Genus Deinococcus.</title>
        <authorList>
            <person name="Boren L.S."/>
            <person name="Grosso R.A."/>
            <person name="Hugenberg-Cox A.N."/>
            <person name="Hill J.T.E."/>
            <person name="Albert C.M."/>
            <person name="Tuohy J.M."/>
        </authorList>
    </citation>
    <scope>NUCLEOTIDE SEQUENCE</scope>
    <source>
        <strain evidence="2">KR-87</strain>
    </source>
</reference>
<evidence type="ECO:0000313" key="2">
    <source>
        <dbReference type="EMBL" id="XBV85738.1"/>
    </source>
</evidence>
<dbReference type="AlphaFoldDB" id="A0AAU7UCT2"/>
<accession>A0AAU7UCT2</accession>
<dbReference type="Pfam" id="PF12728">
    <property type="entry name" value="HTH_17"/>
    <property type="match status" value="1"/>
</dbReference>
<dbReference type="NCBIfam" id="TIGR01764">
    <property type="entry name" value="excise"/>
    <property type="match status" value="1"/>
</dbReference>
<organism evidence="2">
    <name type="scientific">Deinococcus sonorensis KR-87</name>
    <dbReference type="NCBI Taxonomy" id="694439"/>
    <lineage>
        <taxon>Bacteria</taxon>
        <taxon>Thermotogati</taxon>
        <taxon>Deinococcota</taxon>
        <taxon>Deinococci</taxon>
        <taxon>Deinococcales</taxon>
        <taxon>Deinococcaceae</taxon>
        <taxon>Deinococcus</taxon>
    </lineage>
</organism>
<dbReference type="InterPro" id="IPR041657">
    <property type="entry name" value="HTH_17"/>
</dbReference>
<protein>
    <submittedName>
        <fullName evidence="2">Helix-turn-helix domain-containing protein</fullName>
    </submittedName>
</protein>
<name>A0AAU7UCT2_9DEIO</name>
<proteinExistence type="predicted"/>
<gene>
    <name evidence="2" type="ORF">ABOD76_05380</name>
</gene>
<evidence type="ECO:0000259" key="1">
    <source>
        <dbReference type="Pfam" id="PF12728"/>
    </source>
</evidence>
<dbReference type="InterPro" id="IPR010093">
    <property type="entry name" value="SinI_DNA-bd"/>
</dbReference>
<dbReference type="KEGG" id="dsc:ABOD76_05380"/>